<comment type="caution">
    <text evidence="1">The sequence shown here is derived from an EMBL/GenBank/DDBJ whole genome shotgun (WGS) entry which is preliminary data.</text>
</comment>
<name>A0ACC1NNU5_9HYPO</name>
<sequence length="571" mass="64361">MSIPPFPDDIPVAPLVTVSLSKLLENPASKEHERLFAAAKDLGFFYLDMQNTTDGESLLKEAGNLFNLMTDFFNLPLEEKQKYDFAAKRMYFGYKGKGREILDAKGNLDINEQYNISKDDLLSISDSLPAPDVINNHRDGLKNYIYANYAIMMTLLESLERSLQLPPETLTSLHKLDSPSGCHVRFNSTQPQEGTTPAKQALGGEHTDFGSLTILVNRLGGLQVLLPNSDDWVYVRPMPGCAIINLGDAMVKFSGGILRSNLHRVITPPGDQWKMGRQSLVMINRSLKRDAESSRRQLYIRTYAVVPLNEECGIIEWVPGIKTMRDTLLTLYSSQKIHPDYMALKQLMDEALSSESKIRIFTDDVLGRFPPILPLWFIQQFPNPSAWFAARLRYTRSCAVMSMVGTILGLGDRHGENVNLEEGNGGIFHVDFNCLFDKGLTFAKPEKVPFRLTHNMVAAMGIYGYEGPFRKSSELTLSILRQQEETLMTILEAFIYDPTLDLQKEKRSRKSDVEVKLQPQSVVDSIKRKVKGLLPNESIPLSIEGQVEELIKQAVDPRNLTAMYIGWCPFL</sequence>
<gene>
    <name evidence="1" type="ORF">NQ176_g2539</name>
</gene>
<evidence type="ECO:0000313" key="1">
    <source>
        <dbReference type="EMBL" id="KAJ2980605.1"/>
    </source>
</evidence>
<reference evidence="1" key="1">
    <citation type="submission" date="2022-08" db="EMBL/GenBank/DDBJ databases">
        <title>Genome Sequence of Lecanicillium fungicola.</title>
        <authorList>
            <person name="Buettner E."/>
        </authorList>
    </citation>
    <scope>NUCLEOTIDE SEQUENCE</scope>
    <source>
        <strain evidence="1">Babe33</strain>
    </source>
</reference>
<evidence type="ECO:0000313" key="2">
    <source>
        <dbReference type="Proteomes" id="UP001143910"/>
    </source>
</evidence>
<keyword evidence="2" id="KW-1185">Reference proteome</keyword>
<dbReference type="EMBL" id="JANJQO010000186">
    <property type="protein sequence ID" value="KAJ2980605.1"/>
    <property type="molecule type" value="Genomic_DNA"/>
</dbReference>
<dbReference type="Proteomes" id="UP001143910">
    <property type="component" value="Unassembled WGS sequence"/>
</dbReference>
<organism evidence="1 2">
    <name type="scientific">Zarea fungicola</name>
    <dbReference type="NCBI Taxonomy" id="93591"/>
    <lineage>
        <taxon>Eukaryota</taxon>
        <taxon>Fungi</taxon>
        <taxon>Dikarya</taxon>
        <taxon>Ascomycota</taxon>
        <taxon>Pezizomycotina</taxon>
        <taxon>Sordariomycetes</taxon>
        <taxon>Hypocreomycetidae</taxon>
        <taxon>Hypocreales</taxon>
        <taxon>Cordycipitaceae</taxon>
        <taxon>Zarea</taxon>
    </lineage>
</organism>
<proteinExistence type="predicted"/>
<accession>A0ACC1NNU5</accession>
<protein>
    <submittedName>
        <fullName evidence="1">Uncharacterized protein</fullName>
    </submittedName>
</protein>